<evidence type="ECO:0000313" key="4">
    <source>
        <dbReference type="EMBL" id="GLG88178.1"/>
    </source>
</evidence>
<protein>
    <submittedName>
        <fullName evidence="4">Uncharacterized protein</fullName>
    </submittedName>
</protein>
<evidence type="ECO:0000313" key="3">
    <source>
        <dbReference type="EMBL" id="CUO38713.1"/>
    </source>
</evidence>
<dbReference type="Proteomes" id="UP000095362">
    <property type="component" value="Unassembled WGS sequence"/>
</dbReference>
<evidence type="ECO:0000313" key="9">
    <source>
        <dbReference type="Proteomes" id="UP001145109"/>
    </source>
</evidence>
<evidence type="ECO:0000313" key="5">
    <source>
        <dbReference type="EMBL" id="NUN85226.1"/>
    </source>
</evidence>
<dbReference type="EMBL" id="CYXR01000030">
    <property type="protein sequence ID" value="CUN14744.1"/>
    <property type="molecule type" value="Genomic_DNA"/>
</dbReference>
<dbReference type="EMBL" id="CYZK01000012">
    <property type="protein sequence ID" value="CUO38713.1"/>
    <property type="molecule type" value="Genomic_DNA"/>
</dbReference>
<dbReference type="PaxDb" id="410072-ERS852525_02540"/>
<evidence type="ECO:0000313" key="2">
    <source>
        <dbReference type="EMBL" id="CUN14744.1"/>
    </source>
</evidence>
<keyword evidence="1" id="KW-0812">Transmembrane</keyword>
<name>A0A174DGE9_9FIRM</name>
<sequence length="52" mass="6355">MFEIESIILFTGILSFLLIAGLHLMRELDIFLKKDKKEREEERYRGERKRNK</sequence>
<proteinExistence type="predicted"/>
<dbReference type="AlphaFoldDB" id="A0A174DGE9"/>
<evidence type="ECO:0000313" key="8">
    <source>
        <dbReference type="Proteomes" id="UP000554488"/>
    </source>
</evidence>
<reference evidence="6 7" key="1">
    <citation type="submission" date="2015-09" db="EMBL/GenBank/DDBJ databases">
        <authorList>
            <consortium name="Pathogen Informatics"/>
        </authorList>
    </citation>
    <scope>NUCLEOTIDE SEQUENCE [LARGE SCALE GENOMIC DNA]</scope>
    <source>
        <strain evidence="3 6">2789STDY5834866</strain>
        <strain evidence="2 7">2789STDY5834962</strain>
    </source>
</reference>
<gene>
    <name evidence="4" type="ORF">comes_27250</name>
    <name evidence="3" type="ORF">ERS852481_01965</name>
    <name evidence="2" type="ORF">ERS852574_03002</name>
    <name evidence="5" type="ORF">HUU93_01175</name>
</gene>
<accession>A0A174DGE9</accession>
<dbReference type="STRING" id="410072.ERS852525_02540"/>
<organism evidence="4 9">
    <name type="scientific">Coprococcus comes</name>
    <dbReference type="NCBI Taxonomy" id="410072"/>
    <lineage>
        <taxon>Bacteria</taxon>
        <taxon>Bacillati</taxon>
        <taxon>Bacillota</taxon>
        <taxon>Clostridia</taxon>
        <taxon>Lachnospirales</taxon>
        <taxon>Lachnospiraceae</taxon>
        <taxon>Coprococcus</taxon>
    </lineage>
</organism>
<feature type="transmembrane region" description="Helical" evidence="1">
    <location>
        <begin position="6"/>
        <end position="25"/>
    </location>
</feature>
<reference evidence="4" key="4">
    <citation type="submission" date="2022-09" db="EMBL/GenBank/DDBJ databases">
        <title>Draft genome sequence of Coprococcus comes strain 31264.</title>
        <authorList>
            <person name="Atsushi H."/>
            <person name="Moriya O."/>
            <person name="Mitsuo S."/>
        </authorList>
    </citation>
    <scope>NUCLEOTIDE SEQUENCE</scope>
    <source>
        <strain evidence="4">JCM 31264</strain>
    </source>
</reference>
<dbReference type="EMBL" id="JABWDC010000003">
    <property type="protein sequence ID" value="NUN85226.1"/>
    <property type="molecule type" value="Genomic_DNA"/>
</dbReference>
<dbReference type="Proteomes" id="UP001145109">
    <property type="component" value="Unassembled WGS sequence"/>
</dbReference>
<dbReference type="Proteomes" id="UP000095727">
    <property type="component" value="Unassembled WGS sequence"/>
</dbReference>
<evidence type="ECO:0000313" key="6">
    <source>
        <dbReference type="Proteomes" id="UP000095362"/>
    </source>
</evidence>
<keyword evidence="1" id="KW-1133">Transmembrane helix</keyword>
<keyword evidence="1" id="KW-0472">Membrane</keyword>
<dbReference type="GeneID" id="92825526"/>
<reference evidence="5 8" key="2">
    <citation type="submission" date="2020-04" db="EMBL/GenBank/DDBJ databases">
        <authorList>
            <person name="Pieper L."/>
        </authorList>
    </citation>
    <scope>NUCLEOTIDE SEQUENCE [LARGE SCALE GENOMIC DNA]</scope>
    <source>
        <strain evidence="5 8">F22</strain>
    </source>
</reference>
<reference evidence="5 8" key="3">
    <citation type="submission" date="2020-07" db="EMBL/GenBank/DDBJ databases">
        <title>Bacterial metabolism rescues the inhibition of intestinal drug absorption by food and drug additives.</title>
        <authorList>
            <person name="Zou L."/>
            <person name="Spanogiannopoulos P."/>
            <person name="Chien H.-C."/>
            <person name="Pieper L.M."/>
            <person name="Cai W."/>
            <person name="Khuri N."/>
            <person name="Pottel J."/>
            <person name="Vora B."/>
            <person name="Ni Z."/>
            <person name="Tsakalozou E."/>
            <person name="Zhang W."/>
            <person name="Shoichet B.K."/>
            <person name="Giacomini K.M."/>
            <person name="Turnbaugh P.J."/>
        </authorList>
    </citation>
    <scope>NUCLEOTIDE SEQUENCE [LARGE SCALE GENOMIC DNA]</scope>
    <source>
        <strain evidence="5 8">F22</strain>
    </source>
</reference>
<dbReference type="RefSeq" id="WP_008374277.1">
    <property type="nucleotide sequence ID" value="NZ_BSCI01000019.1"/>
</dbReference>
<reference evidence="4" key="5">
    <citation type="submission" date="2022-11" db="EMBL/GenBank/DDBJ databases">
        <title>Draft genome sequence of Coprococcus comes strain 31264.</title>
        <authorList>
            <person name="Hisatomi A."/>
            <person name="Ohkuma M."/>
            <person name="Sakamoto M."/>
        </authorList>
    </citation>
    <scope>NUCLEOTIDE SEQUENCE</scope>
    <source>
        <strain evidence="4">JCM 31264</strain>
    </source>
</reference>
<dbReference type="EMBL" id="BSCI01000019">
    <property type="protein sequence ID" value="GLG88178.1"/>
    <property type="molecule type" value="Genomic_DNA"/>
</dbReference>
<evidence type="ECO:0000256" key="1">
    <source>
        <dbReference type="SAM" id="Phobius"/>
    </source>
</evidence>
<dbReference type="Proteomes" id="UP000554488">
    <property type="component" value="Unassembled WGS sequence"/>
</dbReference>
<evidence type="ECO:0000313" key="7">
    <source>
        <dbReference type="Proteomes" id="UP000095727"/>
    </source>
</evidence>